<evidence type="ECO:0000256" key="1">
    <source>
        <dbReference type="SAM" id="MobiDB-lite"/>
    </source>
</evidence>
<dbReference type="AlphaFoldDB" id="A0A5J6GL61"/>
<dbReference type="KEGG" id="ska:CP970_30860"/>
<proteinExistence type="predicted"/>
<sequence>MGELLAGLFRVTLEALAYLAPIGPVQNRLRKRRLTRLAQGGDVRVPVDLKDAELTENTWENGHLLLSGKPPEPSTPATPAFWQPRKGNRNAVPFTSPTLEMTSADSATVAFRSRSGRTELRVHADEAPAVLKALGADGADGADGS</sequence>
<evidence type="ECO:0000313" key="3">
    <source>
        <dbReference type="Proteomes" id="UP000325529"/>
    </source>
</evidence>
<protein>
    <submittedName>
        <fullName evidence="2">Uncharacterized protein</fullName>
    </submittedName>
</protein>
<dbReference type="EMBL" id="CP023699">
    <property type="protein sequence ID" value="QEU94705.1"/>
    <property type="molecule type" value="Genomic_DNA"/>
</dbReference>
<organism evidence="2 3">
    <name type="scientific">Streptomyces kanamyceticus</name>
    <dbReference type="NCBI Taxonomy" id="1967"/>
    <lineage>
        <taxon>Bacteria</taxon>
        <taxon>Bacillati</taxon>
        <taxon>Actinomycetota</taxon>
        <taxon>Actinomycetes</taxon>
        <taxon>Kitasatosporales</taxon>
        <taxon>Streptomycetaceae</taxon>
        <taxon>Streptomyces</taxon>
    </lineage>
</organism>
<feature type="region of interest" description="Disordered" evidence="1">
    <location>
        <begin position="63"/>
        <end position="90"/>
    </location>
</feature>
<dbReference type="Proteomes" id="UP000325529">
    <property type="component" value="Chromosome"/>
</dbReference>
<keyword evidence="3" id="KW-1185">Reference proteome</keyword>
<gene>
    <name evidence="2" type="ORF">CP970_30860</name>
</gene>
<dbReference type="RefSeq" id="WP_150494217.1">
    <property type="nucleotide sequence ID" value="NZ_CP023699.1"/>
</dbReference>
<name>A0A5J6GL61_STRKN</name>
<reference evidence="2 3" key="1">
    <citation type="submission" date="2017-09" db="EMBL/GenBank/DDBJ databases">
        <authorList>
            <person name="Lee N."/>
            <person name="Cho B.-K."/>
        </authorList>
    </citation>
    <scope>NUCLEOTIDE SEQUENCE [LARGE SCALE GENOMIC DNA]</scope>
    <source>
        <strain evidence="2 3">ATCC 12853</strain>
    </source>
</reference>
<evidence type="ECO:0000313" key="2">
    <source>
        <dbReference type="EMBL" id="QEU94705.1"/>
    </source>
</evidence>
<accession>A0A5J6GL61</accession>